<gene>
    <name evidence="1" type="ORF">EUBIFOR_02268</name>
</gene>
<sequence length="43" mass="4817">MATLKEKRGLQSSLFILYCATEDYVTSPFSLSLQQSSKSTKVE</sequence>
<protein>
    <submittedName>
        <fullName evidence="1">Uncharacterized protein</fullName>
    </submittedName>
</protein>
<comment type="caution">
    <text evidence="1">The sequence shown here is derived from an EMBL/GenBank/DDBJ whole genome shotgun (WGS) entry which is preliminary data.</text>
</comment>
<dbReference type="Proteomes" id="UP000004315">
    <property type="component" value="Unassembled WGS sequence"/>
</dbReference>
<dbReference type="AlphaFoldDB" id="B7CDI5"/>
<reference evidence="1 2" key="1">
    <citation type="submission" date="2008-11" db="EMBL/GenBank/DDBJ databases">
        <title>Draft genome sequence of Eubacterium biforme (DSM 3989).</title>
        <authorList>
            <person name="Sudarsanam P."/>
            <person name="Ley R."/>
            <person name="Guruge J."/>
            <person name="Turnbaugh P.J."/>
            <person name="Mahowald M."/>
            <person name="Liep D."/>
            <person name="Gordon J."/>
        </authorList>
    </citation>
    <scope>NUCLEOTIDE SEQUENCE [LARGE SCALE GENOMIC DNA]</scope>
    <source>
        <strain evidence="1 2">DSM 3989</strain>
    </source>
</reference>
<accession>B7CDI5</accession>
<keyword evidence="2" id="KW-1185">Reference proteome</keyword>
<proteinExistence type="predicted"/>
<evidence type="ECO:0000313" key="1">
    <source>
        <dbReference type="EMBL" id="EEC89174.1"/>
    </source>
</evidence>
<dbReference type="HOGENOM" id="CLU_3234558_0_0_9"/>
<evidence type="ECO:0000313" key="2">
    <source>
        <dbReference type="Proteomes" id="UP000004315"/>
    </source>
</evidence>
<name>B7CDI5_9FIRM</name>
<dbReference type="EMBL" id="ABYT01000116">
    <property type="protein sequence ID" value="EEC89174.1"/>
    <property type="molecule type" value="Genomic_DNA"/>
</dbReference>
<organism evidence="1 2">
    <name type="scientific">Holdemanella biformis DSM 3989</name>
    <dbReference type="NCBI Taxonomy" id="518637"/>
    <lineage>
        <taxon>Bacteria</taxon>
        <taxon>Bacillati</taxon>
        <taxon>Bacillota</taxon>
        <taxon>Erysipelotrichia</taxon>
        <taxon>Erysipelotrichales</taxon>
        <taxon>Erysipelotrichaceae</taxon>
        <taxon>Holdemanella</taxon>
    </lineage>
</organism>